<evidence type="ECO:0000313" key="2">
    <source>
        <dbReference type="EMBL" id="HIZ65082.1"/>
    </source>
</evidence>
<reference evidence="2" key="1">
    <citation type="journal article" date="2021" name="PeerJ">
        <title>Extensive microbial diversity within the chicken gut microbiome revealed by metagenomics and culture.</title>
        <authorList>
            <person name="Gilroy R."/>
            <person name="Ravi A."/>
            <person name="Getino M."/>
            <person name="Pursley I."/>
            <person name="Horton D.L."/>
            <person name="Alikhan N.F."/>
            <person name="Baker D."/>
            <person name="Gharbi K."/>
            <person name="Hall N."/>
            <person name="Watson M."/>
            <person name="Adriaenssens E.M."/>
            <person name="Foster-Nyarko E."/>
            <person name="Jarju S."/>
            <person name="Secka A."/>
            <person name="Antonio M."/>
            <person name="Oren A."/>
            <person name="Chaudhuri R.R."/>
            <person name="La Ragione R."/>
            <person name="Hildebrand F."/>
            <person name="Pallen M.J."/>
        </authorList>
    </citation>
    <scope>NUCLEOTIDE SEQUENCE</scope>
    <source>
        <strain evidence="2">1068</strain>
    </source>
</reference>
<evidence type="ECO:0000313" key="3">
    <source>
        <dbReference type="Proteomes" id="UP000824056"/>
    </source>
</evidence>
<sequence length="103" mass="12069">MEDIISKLAEIETAASHIMDDVAQQKKALAAQYDSAVQEFDRSIEEDIEKKTAQIRRELEVQMEEKLAAQKADTEQILQRMETNYNQRHTELAQEIYNRILRM</sequence>
<accession>A0A9D2FR08</accession>
<feature type="coiled-coil region" evidence="1">
    <location>
        <begin position="19"/>
        <end position="84"/>
    </location>
</feature>
<name>A0A9D2FR08_9FIRM</name>
<dbReference type="AlphaFoldDB" id="A0A9D2FR08"/>
<organism evidence="2 3">
    <name type="scientific">Candidatus Blautia pullicola</name>
    <dbReference type="NCBI Taxonomy" id="2838498"/>
    <lineage>
        <taxon>Bacteria</taxon>
        <taxon>Bacillati</taxon>
        <taxon>Bacillota</taxon>
        <taxon>Clostridia</taxon>
        <taxon>Lachnospirales</taxon>
        <taxon>Lachnospiraceae</taxon>
        <taxon>Blautia</taxon>
    </lineage>
</organism>
<reference evidence="2" key="2">
    <citation type="submission" date="2021-04" db="EMBL/GenBank/DDBJ databases">
        <authorList>
            <person name="Gilroy R."/>
        </authorList>
    </citation>
    <scope>NUCLEOTIDE SEQUENCE</scope>
    <source>
        <strain evidence="2">1068</strain>
    </source>
</reference>
<dbReference type="Proteomes" id="UP000824056">
    <property type="component" value="Unassembled WGS sequence"/>
</dbReference>
<gene>
    <name evidence="2" type="ORF">H9809_04140</name>
</gene>
<comment type="caution">
    <text evidence="2">The sequence shown here is derived from an EMBL/GenBank/DDBJ whole genome shotgun (WGS) entry which is preliminary data.</text>
</comment>
<keyword evidence="1" id="KW-0175">Coiled coil</keyword>
<dbReference type="EMBL" id="DXBG01000101">
    <property type="protein sequence ID" value="HIZ65082.1"/>
    <property type="molecule type" value="Genomic_DNA"/>
</dbReference>
<evidence type="ECO:0008006" key="4">
    <source>
        <dbReference type="Google" id="ProtNLM"/>
    </source>
</evidence>
<protein>
    <recommendedName>
        <fullName evidence="4">ATPase</fullName>
    </recommendedName>
</protein>
<proteinExistence type="predicted"/>
<evidence type="ECO:0000256" key="1">
    <source>
        <dbReference type="SAM" id="Coils"/>
    </source>
</evidence>